<keyword evidence="4" id="KW-1185">Reference proteome</keyword>
<dbReference type="Pfam" id="PF13556">
    <property type="entry name" value="HTH_30"/>
    <property type="match status" value="1"/>
</dbReference>
<protein>
    <submittedName>
        <fullName evidence="3">Purine catabolism regulator</fullName>
    </submittedName>
</protein>
<reference evidence="3 4" key="1">
    <citation type="submission" date="2021-03" db="EMBL/GenBank/DDBJ databases">
        <title>Sequencing the genomes of 1000 actinobacteria strains.</title>
        <authorList>
            <person name="Klenk H.-P."/>
        </authorList>
    </citation>
    <scope>NUCLEOTIDE SEQUENCE [LARGE SCALE GENOMIC DNA]</scope>
    <source>
        <strain evidence="3 4">DSM 15454</strain>
    </source>
</reference>
<dbReference type="InterPro" id="IPR025736">
    <property type="entry name" value="PucR_C-HTH_dom"/>
</dbReference>
<feature type="domain" description="PucR C-terminal helix-turn-helix" evidence="2">
    <location>
        <begin position="434"/>
        <end position="490"/>
    </location>
</feature>
<dbReference type="InterPro" id="IPR042070">
    <property type="entry name" value="PucR_C-HTH_sf"/>
</dbReference>
<feature type="domain" description="Purine catabolism PurC-like" evidence="1">
    <location>
        <begin position="7"/>
        <end position="123"/>
    </location>
</feature>
<name>A0ABS4WEQ4_9MICC</name>
<gene>
    <name evidence="3" type="ORF">JOF46_002428</name>
</gene>
<dbReference type="Gene3D" id="1.10.10.2840">
    <property type="entry name" value="PucR C-terminal helix-turn-helix domain"/>
    <property type="match status" value="1"/>
</dbReference>
<dbReference type="InterPro" id="IPR012914">
    <property type="entry name" value="PucR_dom"/>
</dbReference>
<dbReference type="PANTHER" id="PTHR33744">
    <property type="entry name" value="CARBOHYDRATE DIACID REGULATOR"/>
    <property type="match status" value="1"/>
</dbReference>
<dbReference type="Pfam" id="PF07905">
    <property type="entry name" value="PucR"/>
    <property type="match status" value="1"/>
</dbReference>
<sequence length="504" mass="55193">MAMTVKELLDEPQLGLRLLAGADGLGHPVTWSHTSDLPQLWEWVSPGVLLMTNGLSIPAKPEAQVHLARSLVAAGAVALAVGEKMHAPEFSDQFLAACDALPLPLVSVPYPLPFMAISRSIAEASLLEESRRIKQTARIYDLLRKATTPGETWSQLLTGIGKEIRARLYVVDDRCQHPWQPGDAALPEDVLVRVRKVTSESTAETRHFLWTADGGESMLIMEIPTHPHALLVILPEDRMQPDGVVLLHSATVLGLGLSRSALAMESRYRSGGEFLLQSFEGRIGAAEAARRLEDFGFPAGDLRLLSVPAQAEVGLPQVHSTLWRHGINSVCVVGEDKLHLMVSEYCPEDQLLHVFDPSLPIGMSRPVGIEAIARGLRESLWALGQATARGVRLVGYSEDAPWFGLGGHRDGAELVQRLLGPVIEHDRLNGTDFMATLRSYLDNQRSAQKVAALLFVHRQTIIYRIRKISELTGLDMAETSAVAQLWLAFQVHEAMGPGERVPRG</sequence>
<dbReference type="InterPro" id="IPR051448">
    <property type="entry name" value="CdaR-like_regulators"/>
</dbReference>
<evidence type="ECO:0000313" key="4">
    <source>
        <dbReference type="Proteomes" id="UP000766570"/>
    </source>
</evidence>
<comment type="caution">
    <text evidence="3">The sequence shown here is derived from an EMBL/GenBank/DDBJ whole genome shotgun (WGS) entry which is preliminary data.</text>
</comment>
<dbReference type="Proteomes" id="UP000766570">
    <property type="component" value="Unassembled WGS sequence"/>
</dbReference>
<proteinExistence type="predicted"/>
<accession>A0ABS4WEQ4</accession>
<evidence type="ECO:0000259" key="1">
    <source>
        <dbReference type="Pfam" id="PF07905"/>
    </source>
</evidence>
<dbReference type="EMBL" id="JAGIOE010000001">
    <property type="protein sequence ID" value="MBP2374516.1"/>
    <property type="molecule type" value="Genomic_DNA"/>
</dbReference>
<dbReference type="RefSeq" id="WP_209907527.1">
    <property type="nucleotide sequence ID" value="NZ_BAAAMI010000017.1"/>
</dbReference>
<dbReference type="PANTHER" id="PTHR33744:SF1">
    <property type="entry name" value="DNA-BINDING TRANSCRIPTIONAL ACTIVATOR ADER"/>
    <property type="match status" value="1"/>
</dbReference>
<organism evidence="3 4">
    <name type="scientific">Paeniglutamicibacter psychrophenolicus</name>
    <dbReference type="NCBI Taxonomy" id="257454"/>
    <lineage>
        <taxon>Bacteria</taxon>
        <taxon>Bacillati</taxon>
        <taxon>Actinomycetota</taxon>
        <taxon>Actinomycetes</taxon>
        <taxon>Micrococcales</taxon>
        <taxon>Micrococcaceae</taxon>
        <taxon>Paeniglutamicibacter</taxon>
    </lineage>
</organism>
<evidence type="ECO:0000259" key="2">
    <source>
        <dbReference type="Pfam" id="PF13556"/>
    </source>
</evidence>
<evidence type="ECO:0000313" key="3">
    <source>
        <dbReference type="EMBL" id="MBP2374516.1"/>
    </source>
</evidence>